<comment type="similarity">
    <text evidence="6">Belongs to the ABC-4 integral membrane protein family.</text>
</comment>
<feature type="transmembrane region" description="Helical" evidence="6">
    <location>
        <begin position="198"/>
        <end position="218"/>
    </location>
</feature>
<proteinExistence type="inferred from homology"/>
<keyword evidence="3 6" id="KW-0812">Transmembrane</keyword>
<protein>
    <recommendedName>
        <fullName evidence="7">ABC3 transporter permease C-terminal domain-containing protein</fullName>
    </recommendedName>
</protein>
<evidence type="ECO:0000256" key="6">
    <source>
        <dbReference type="PIRNR" id="PIRNR018968"/>
    </source>
</evidence>
<organism evidence="8 9">
    <name type="scientific">Mediterraneibacter gnavus</name>
    <name type="common">Ruminococcus gnavus</name>
    <dbReference type="NCBI Taxonomy" id="33038"/>
    <lineage>
        <taxon>Bacteria</taxon>
        <taxon>Bacillati</taxon>
        <taxon>Bacillota</taxon>
        <taxon>Clostridia</taxon>
        <taxon>Lachnospirales</taxon>
        <taxon>Lachnospiraceae</taxon>
        <taxon>Mediterraneibacter</taxon>
    </lineage>
</organism>
<evidence type="ECO:0000256" key="4">
    <source>
        <dbReference type="ARBA" id="ARBA00022989"/>
    </source>
</evidence>
<feature type="transmembrane region" description="Helical" evidence="6">
    <location>
        <begin position="527"/>
        <end position="551"/>
    </location>
</feature>
<sequence length="654" mass="74225">MRNFYIRLAISNITKNKPVYCPFFLTNVLSVMVFFVMASIQKQEIIATLPGSYIFIQFLKIGVILTGLFAGVFLLYTNQLLIRQRKKELGLYSIFGLEKKHITRILCYENLLLTAAGLVMGTILGMCLGKMFFLILLKLLHLDSGLTFQFSTAALTQTVVCFSIIGIFILLYNLFSVRKAKPVELLYADRKGDTYRSFVVLKALFGVLCLMGAYALIFTTPSPIDVIGRILPIAILILTGTMFFFSSCSVVLLQALKRSNRYYYKPQNFIAVSGLIYRLKQNARGLSNICILSTVVMIISTTTLSLYIGQKEMISLRFPMETKISIEAMEDEQDTLPQLVHQTAELYGMVFDKEATYHLTYIGGVYKDNMVSVYQPKIDTISSSCGIYLITLDDYNRIEGTAERLKADEILAFSSSKNLGVSEIRFGNLKYQIKTELSQLTIQSKSALSSETRYFFVFPTQEDIDNILAELLPSENRFSRTYCMMFDVSGTQETTFNAELQNLITSNFSSVNFENVKTAEQNDNYTYGGFLFIGILLSLLFIIFLTLVIYYKQITEGYNDRYNFEVMQKVGLDRKEVSAIVHKEIRIMFFLPLLVAVVHLVFSLYAITMLLATLGLTNIWVLLLCAGTITLLFVLIYLVMYISTARIYCKIVTL</sequence>
<reference evidence="8 9" key="1">
    <citation type="journal article" date="2017" name="Genome Med.">
        <title>A novel Ruminococcus gnavus clade enriched in inflammatory bowel disease patients.</title>
        <authorList>
            <person name="Hall A.B."/>
            <person name="Yassour M."/>
            <person name="Sauk J."/>
            <person name="Garner A."/>
            <person name="Jiang X."/>
            <person name="Arthur T."/>
            <person name="Lagoudas G.K."/>
            <person name="Vatanen T."/>
            <person name="Fornelos N."/>
            <person name="Wilson R."/>
            <person name="Bertha M."/>
            <person name="Cohen M."/>
            <person name="Garber J."/>
            <person name="Khalili H."/>
            <person name="Gevers D."/>
            <person name="Ananthakrishnan A.N."/>
            <person name="Kugathasan S."/>
            <person name="Lander E.S."/>
            <person name="Blainey P."/>
            <person name="Vlamakis H."/>
            <person name="Xavier R.J."/>
            <person name="Huttenhower C."/>
        </authorList>
    </citation>
    <scope>NUCLEOTIDE SEQUENCE [LARGE SCALE GENOMIC DNA]</scope>
    <source>
        <strain evidence="8 9">RJX1118</strain>
    </source>
</reference>
<dbReference type="PANTHER" id="PTHR46795">
    <property type="entry name" value="ABC TRANSPORTER PERMEASE-RELATED-RELATED"/>
    <property type="match status" value="1"/>
</dbReference>
<dbReference type="Proteomes" id="UP000234849">
    <property type="component" value="Unassembled WGS sequence"/>
</dbReference>
<feature type="transmembrane region" description="Helical" evidence="6">
    <location>
        <begin position="230"/>
        <end position="256"/>
    </location>
</feature>
<keyword evidence="4 6" id="KW-1133">Transmembrane helix</keyword>
<dbReference type="PIRSF" id="PIRSF018968">
    <property type="entry name" value="ABC_permease_BceB"/>
    <property type="match status" value="1"/>
</dbReference>
<feature type="transmembrane region" description="Helical" evidence="6">
    <location>
        <begin position="619"/>
        <end position="640"/>
    </location>
</feature>
<feature type="transmembrane region" description="Helical" evidence="6">
    <location>
        <begin position="587"/>
        <end position="607"/>
    </location>
</feature>
<keyword evidence="2 6" id="KW-1003">Cell membrane</keyword>
<evidence type="ECO:0000313" key="8">
    <source>
        <dbReference type="EMBL" id="PLT54372.1"/>
    </source>
</evidence>
<keyword evidence="5 6" id="KW-0472">Membrane</keyword>
<feature type="transmembrane region" description="Helical" evidence="6">
    <location>
        <begin position="155"/>
        <end position="177"/>
    </location>
</feature>
<name>A0A2N5NH48_MEDGN</name>
<evidence type="ECO:0000313" key="9">
    <source>
        <dbReference type="Proteomes" id="UP000234849"/>
    </source>
</evidence>
<comment type="subcellular location">
    <subcellularLocation>
        <location evidence="1 6">Cell membrane</location>
        <topology evidence="1 6">Multi-pass membrane protein</topology>
    </subcellularLocation>
</comment>
<evidence type="ECO:0000256" key="5">
    <source>
        <dbReference type="ARBA" id="ARBA00023136"/>
    </source>
</evidence>
<feature type="transmembrane region" description="Helical" evidence="6">
    <location>
        <begin position="111"/>
        <end position="135"/>
    </location>
</feature>
<dbReference type="GO" id="GO:0055085">
    <property type="term" value="P:transmembrane transport"/>
    <property type="evidence" value="ECO:0007669"/>
    <property type="project" value="UniProtKB-UniRule"/>
</dbReference>
<dbReference type="AlphaFoldDB" id="A0A2N5NH48"/>
<accession>A0A2N5NH48</accession>
<gene>
    <name evidence="8" type="ORF">CDL18_10320</name>
</gene>
<dbReference type="InterPro" id="IPR003838">
    <property type="entry name" value="ABC3_permease_C"/>
</dbReference>
<dbReference type="EMBL" id="NIHM01000013">
    <property type="protein sequence ID" value="PLT54372.1"/>
    <property type="molecule type" value="Genomic_DNA"/>
</dbReference>
<evidence type="ECO:0000259" key="7">
    <source>
        <dbReference type="Pfam" id="PF02687"/>
    </source>
</evidence>
<dbReference type="GO" id="GO:0005886">
    <property type="term" value="C:plasma membrane"/>
    <property type="evidence" value="ECO:0007669"/>
    <property type="project" value="UniProtKB-SubCell"/>
</dbReference>
<comment type="caution">
    <text evidence="8">The sequence shown here is derived from an EMBL/GenBank/DDBJ whole genome shotgun (WGS) entry which is preliminary data.</text>
</comment>
<evidence type="ECO:0000256" key="3">
    <source>
        <dbReference type="ARBA" id="ARBA00022692"/>
    </source>
</evidence>
<keyword evidence="6" id="KW-0813">Transport</keyword>
<dbReference type="PANTHER" id="PTHR46795:SF3">
    <property type="entry name" value="ABC TRANSPORTER PERMEASE"/>
    <property type="match status" value="1"/>
</dbReference>
<dbReference type="RefSeq" id="WP_101879865.1">
    <property type="nucleotide sequence ID" value="NZ_NIHM01000013.1"/>
</dbReference>
<dbReference type="InterPro" id="IPR052536">
    <property type="entry name" value="ABC-4_Integral_Memb_Prot"/>
</dbReference>
<evidence type="ECO:0000256" key="2">
    <source>
        <dbReference type="ARBA" id="ARBA00022475"/>
    </source>
</evidence>
<feature type="transmembrane region" description="Helical" evidence="6">
    <location>
        <begin position="52"/>
        <end position="76"/>
    </location>
</feature>
<dbReference type="InterPro" id="IPR027022">
    <property type="entry name" value="ABC_permease_BceB-typ"/>
</dbReference>
<feature type="domain" description="ABC3 transporter permease C-terminal" evidence="7">
    <location>
        <begin position="63"/>
        <end position="176"/>
    </location>
</feature>
<evidence type="ECO:0000256" key="1">
    <source>
        <dbReference type="ARBA" id="ARBA00004651"/>
    </source>
</evidence>
<feature type="transmembrane region" description="Helical" evidence="6">
    <location>
        <begin position="20"/>
        <end position="40"/>
    </location>
</feature>
<feature type="transmembrane region" description="Helical" evidence="6">
    <location>
        <begin position="286"/>
        <end position="308"/>
    </location>
</feature>
<dbReference type="Pfam" id="PF02687">
    <property type="entry name" value="FtsX"/>
    <property type="match status" value="1"/>
</dbReference>